<dbReference type="InterPro" id="IPR052918">
    <property type="entry name" value="Motility_Chemotaxis_Reg"/>
</dbReference>
<name>A0A4P6EXP4_9BACL</name>
<dbReference type="InterPro" id="IPR011042">
    <property type="entry name" value="6-blade_b-propeller_TolB-like"/>
</dbReference>
<evidence type="ECO:0000313" key="3">
    <source>
        <dbReference type="Proteomes" id="UP000293568"/>
    </source>
</evidence>
<dbReference type="Proteomes" id="UP000293568">
    <property type="component" value="Chromosome"/>
</dbReference>
<dbReference type="OrthoDB" id="9796428at2"/>
<sequence length="1431" mass="151274">MNAEGTALLYSTFLGGSSFDLGRGIAVDGAGSAYVTGQTLSPDFPVTPGAFQMSIGGAQDAFVTKLSPDGGFLEYSTFLGGEGTDTGYAITVDNFGNAYITGATTSTGPVINTFSFPATNSFGPRGNEDVFITKLDSGGSALLYSVLLGGQGIDEGRGIALDSFGNAYVTGLTTSADFPTTPGAFQISLSGVISAFVTKLDETGSVLLYSTYLEGSGDDEGHGIAVDELNQAYVTGSTTSFDFPVTPGSFQPFYGGGSSDAFVTKLSFDGNYLVYSTFLGGSESDAGNGIALRSDFAYVTGSTGSFNFPVTPDAFQPFYSGSGDGFIAQLNITGNELVFSTFIGGSSNDTGNAVAVDHTGCVFITGQTFSFDLPVTPGAVQPFLHGGSDAFIVRICLSLGTTVKKFPDRFEVNRGEQVTYTIDIHNPSAITLTNVTVNDPLLGIFEIIPFIPPFSTHIVQFTYIVPFEQPLGILRNIVFVTSDQITGPPLEADSEILVTGTPILEAVKTVNPPAAFPGDTVIFTIRLGNNGDADLAHIHLFDPLLGLNEFIDSIPPGAEFVIEWAFQIPPDAQAGLSIANTVTIIADNLPPEEIGTVVEVLPVPRLDIFKTADRNIVFPGETVHFTIEVINTGNSDLFNVHVTDDLTGFDVVIPSLFPGEAQFFVVPFVVPLEVNPQTYTNTAIASSEPTGDVSASTEITVPDDPRLGIAKFPETFSVVPGQTIRYIVLLQNIGNVPLTGIRIIDPVLGIDEAVPDLAVGEVREHLFTFTVPRDVLLGSDIVNILKVETGETGPQDVEAVVTVTGFGLSLLKQPDRAAALPGEEIVYTLTVTNLLDVPQTNVVLIDELLGFNETIPLLQPNETITLSLTFNTPLDAEIGSVIHNTFIVESDQTPPQVTDADVTVVAPPGPLLLILKLPDRNAAAPGETVTYTLSVTNLLSTSQTNVLLVDDLLGLSQTIPVLLPNETINLTLTFTVPADAEPGSLIRNVLTASSDQSPEAETAAEVTVQEPPGPSLLIHKIPDRNAAKPGETVTYTLTVTNLLGVPQTNIVLTDALLGLNETIPLLPANDTITLTFTFTIPADAEAGSMIRNVLTASSDQSPEVETTAEITVQEPSPETTLTVRKLPDRSAVLPGNTIRYTIEVTNTGENPATNVNIQDSLTGQQFTIEAIAPGRTATVHVEYSVPSDAAQGTVIANRVTVTWPEQPPGSLPAEDEARVTVAKPAELPELEVEAAPESPAPGETVIKTITVTNVTNAALTNVHVFDQTLGFRTVIPSLAPGEVRVFTLQLAIPAGTQGGTQIRNIVSKFSDQTPLQQEDVIIEIQSLPNASLTETVDRPSGRPGETVIFTIQACNTGNVPLLNTRITGTLFNLQVHIEQFAVGACHIIRVPFVLPDVDEDTLIASPVTLVSDNGPAREATASVRVIAEEEE</sequence>
<reference evidence="2 3" key="1">
    <citation type="submission" date="2019-01" db="EMBL/GenBank/DDBJ databases">
        <title>Genome sequencing of strain FW100M-2.</title>
        <authorList>
            <person name="Heo J."/>
            <person name="Kim S.-J."/>
            <person name="Kim J.-S."/>
            <person name="Hong S.-B."/>
            <person name="Kwon S.-W."/>
        </authorList>
    </citation>
    <scope>NUCLEOTIDE SEQUENCE [LARGE SCALE GENOMIC DNA]</scope>
    <source>
        <strain evidence="2 3">FW100M-2</strain>
    </source>
</reference>
<keyword evidence="3" id="KW-1185">Reference proteome</keyword>
<organism evidence="2 3">
    <name type="scientific">Paenibacillus protaetiae</name>
    <dbReference type="NCBI Taxonomy" id="2509456"/>
    <lineage>
        <taxon>Bacteria</taxon>
        <taxon>Bacillati</taxon>
        <taxon>Bacillota</taxon>
        <taxon>Bacilli</taxon>
        <taxon>Bacillales</taxon>
        <taxon>Paenibacillaceae</taxon>
        <taxon>Paenibacillus</taxon>
    </lineage>
</organism>
<dbReference type="InterPro" id="IPR047589">
    <property type="entry name" value="DUF11_rpt"/>
</dbReference>
<dbReference type="EMBL" id="CP035492">
    <property type="protein sequence ID" value="QAY67566.1"/>
    <property type="molecule type" value="Genomic_DNA"/>
</dbReference>
<accession>A0A4P6EXP4</accession>
<evidence type="ECO:0000313" key="2">
    <source>
        <dbReference type="EMBL" id="QAY67566.1"/>
    </source>
</evidence>
<feature type="domain" description="DUF7507" evidence="1">
    <location>
        <begin position="604"/>
        <end position="691"/>
    </location>
</feature>
<dbReference type="Gene3D" id="2.120.10.30">
    <property type="entry name" value="TolB, C-terminal domain"/>
    <property type="match status" value="1"/>
</dbReference>
<proteinExistence type="predicted"/>
<dbReference type="Gene3D" id="2.60.40.10">
    <property type="entry name" value="Immunoglobulins"/>
    <property type="match status" value="3"/>
</dbReference>
<dbReference type="SUPFAM" id="SSF101898">
    <property type="entry name" value="NHL repeat"/>
    <property type="match status" value="1"/>
</dbReference>
<protein>
    <submittedName>
        <fullName evidence="2">DUF11 domain-containing protein</fullName>
    </submittedName>
</protein>
<dbReference type="InterPro" id="IPR010620">
    <property type="entry name" value="SBBP_repeat"/>
</dbReference>
<dbReference type="Pfam" id="PF24346">
    <property type="entry name" value="DUF7507"/>
    <property type="match status" value="2"/>
</dbReference>
<dbReference type="Pfam" id="PF06739">
    <property type="entry name" value="SBBP"/>
    <property type="match status" value="4"/>
</dbReference>
<dbReference type="NCBIfam" id="TIGR01451">
    <property type="entry name" value="B_ant_repeat"/>
    <property type="match status" value="7"/>
</dbReference>
<evidence type="ECO:0000259" key="1">
    <source>
        <dbReference type="Pfam" id="PF24346"/>
    </source>
</evidence>
<dbReference type="PANTHER" id="PTHR35580">
    <property type="entry name" value="CELL SURFACE GLYCOPROTEIN (S-LAYER PROTEIN)-LIKE PROTEIN"/>
    <property type="match status" value="1"/>
</dbReference>
<dbReference type="PANTHER" id="PTHR35580:SF1">
    <property type="entry name" value="PHYTASE-LIKE DOMAIN-CONTAINING PROTEIN"/>
    <property type="match status" value="1"/>
</dbReference>
<dbReference type="KEGG" id="pprt:ET464_15425"/>
<dbReference type="InterPro" id="IPR055354">
    <property type="entry name" value="DUF7507"/>
</dbReference>
<feature type="domain" description="DUF7507" evidence="1">
    <location>
        <begin position="1120"/>
        <end position="1203"/>
    </location>
</feature>
<dbReference type="InterPro" id="IPR013783">
    <property type="entry name" value="Ig-like_fold"/>
</dbReference>
<gene>
    <name evidence="2" type="ORF">ET464_15425</name>
</gene>